<dbReference type="AlphaFoldDB" id="A0A916QDI6"/>
<comment type="caution">
    <text evidence="2">The sequence shown here is derived from an EMBL/GenBank/DDBJ whole genome shotgun (WGS) entry which is preliminary data.</text>
</comment>
<reference evidence="2" key="2">
    <citation type="journal article" date="2021" name="Data Brief">
        <title>Draft genome sequence data of the facultative, thermophilic, xylanolytic bacterium Paenibacillus sp. strain DA-C8.</title>
        <authorList>
            <person name="Chhe C."/>
            <person name="Uke A."/>
            <person name="Baramee S."/>
            <person name="Ungkulpasvich U."/>
            <person name="Tachaapaikoon C."/>
            <person name="Pason P."/>
            <person name="Waeonukul R."/>
            <person name="Ratanakhanokchai K."/>
            <person name="Kosugi A."/>
        </authorList>
    </citation>
    <scope>NUCLEOTIDE SEQUENCE</scope>
    <source>
        <strain evidence="2">DA-C8</strain>
    </source>
</reference>
<gene>
    <name evidence="2" type="ORF">PRECH8_20510</name>
</gene>
<dbReference type="Proteomes" id="UP000654993">
    <property type="component" value="Unassembled WGS sequence"/>
</dbReference>
<sequence length="118" mass="13447">MGVRRCKFLLESEEWTMEKHITEETIIELLKEVYDPELGINIVDLGLIYEVKINGGHVYVRMTLTTPGCPMHTAIVGGVHRALEGEPGIQSVDVHLVWEPRWTPDRMTPEGREALGYF</sequence>
<dbReference type="InterPro" id="IPR034904">
    <property type="entry name" value="FSCA_dom_sf"/>
</dbReference>
<dbReference type="PANTHER" id="PTHR42831">
    <property type="entry name" value="FE-S PROTEIN MATURATION AUXILIARY FACTOR YITW"/>
    <property type="match status" value="1"/>
</dbReference>
<dbReference type="InterPro" id="IPR002744">
    <property type="entry name" value="MIP18-like"/>
</dbReference>
<dbReference type="Gene3D" id="3.30.300.130">
    <property type="entry name" value="Fe-S cluster assembly (FSCA)"/>
    <property type="match status" value="1"/>
</dbReference>
<dbReference type="SUPFAM" id="SSF117916">
    <property type="entry name" value="Fe-S cluster assembly (FSCA) domain-like"/>
    <property type="match status" value="1"/>
</dbReference>
<organism evidence="2 3">
    <name type="scientific">Insulibacter thermoxylanivorax</name>
    <dbReference type="NCBI Taxonomy" id="2749268"/>
    <lineage>
        <taxon>Bacteria</taxon>
        <taxon>Bacillati</taxon>
        <taxon>Bacillota</taxon>
        <taxon>Bacilli</taxon>
        <taxon>Bacillales</taxon>
        <taxon>Paenibacillaceae</taxon>
        <taxon>Insulibacter</taxon>
    </lineage>
</organism>
<name>A0A916QDI6_9BACL</name>
<dbReference type="Pfam" id="PF01883">
    <property type="entry name" value="FeS_assembly_P"/>
    <property type="match status" value="1"/>
</dbReference>
<protein>
    <recommendedName>
        <fullName evidence="1">MIP18 family-like domain-containing protein</fullName>
    </recommendedName>
</protein>
<dbReference type="PANTHER" id="PTHR42831:SF1">
    <property type="entry name" value="FE-S PROTEIN MATURATION AUXILIARY FACTOR YITW"/>
    <property type="match status" value="1"/>
</dbReference>
<keyword evidence="3" id="KW-1185">Reference proteome</keyword>
<dbReference type="InterPro" id="IPR052339">
    <property type="entry name" value="Fe-S_Maturation_MIP18"/>
</dbReference>
<evidence type="ECO:0000259" key="1">
    <source>
        <dbReference type="Pfam" id="PF01883"/>
    </source>
</evidence>
<feature type="domain" description="MIP18 family-like" evidence="1">
    <location>
        <begin position="23"/>
        <end position="94"/>
    </location>
</feature>
<accession>A0A916QDI6</accession>
<proteinExistence type="predicted"/>
<dbReference type="EMBL" id="BMAQ01000026">
    <property type="protein sequence ID" value="GFR38755.1"/>
    <property type="molecule type" value="Genomic_DNA"/>
</dbReference>
<reference evidence="2" key="1">
    <citation type="submission" date="2020-08" db="EMBL/GenBank/DDBJ databases">
        <authorList>
            <person name="Uke A."/>
            <person name="Chhe C."/>
            <person name="Baramee S."/>
            <person name="Kosugi A."/>
        </authorList>
    </citation>
    <scope>NUCLEOTIDE SEQUENCE</scope>
    <source>
        <strain evidence="2">DA-C8</strain>
    </source>
</reference>
<evidence type="ECO:0000313" key="2">
    <source>
        <dbReference type="EMBL" id="GFR38755.1"/>
    </source>
</evidence>
<evidence type="ECO:0000313" key="3">
    <source>
        <dbReference type="Proteomes" id="UP000654993"/>
    </source>
</evidence>